<feature type="coiled-coil region" evidence="1">
    <location>
        <begin position="123"/>
        <end position="213"/>
    </location>
</feature>
<keyword evidence="4" id="KW-0808">Transferase</keyword>
<proteinExistence type="predicted"/>
<keyword evidence="5" id="KW-1185">Reference proteome</keyword>
<feature type="region of interest" description="Disordered" evidence="2">
    <location>
        <begin position="1"/>
        <end position="42"/>
    </location>
</feature>
<dbReference type="GO" id="GO:0016301">
    <property type="term" value="F:kinase activity"/>
    <property type="evidence" value="ECO:0007669"/>
    <property type="project" value="UniProtKB-KW"/>
</dbReference>
<evidence type="ECO:0000313" key="4">
    <source>
        <dbReference type="EMBL" id="KAI7792224.1"/>
    </source>
</evidence>
<name>A0A9W7T842_TRIRA</name>
<comment type="caution">
    <text evidence="4">The sequence shown here is derived from an EMBL/GenBank/DDBJ whole genome shotgun (WGS) entry which is preliminary data.</text>
</comment>
<keyword evidence="3" id="KW-1133">Transmembrane helix</keyword>
<evidence type="ECO:0000256" key="3">
    <source>
        <dbReference type="SAM" id="Phobius"/>
    </source>
</evidence>
<feature type="transmembrane region" description="Helical" evidence="3">
    <location>
        <begin position="49"/>
        <end position="67"/>
    </location>
</feature>
<dbReference type="Gene3D" id="1.10.287.1490">
    <property type="match status" value="1"/>
</dbReference>
<evidence type="ECO:0000313" key="5">
    <source>
        <dbReference type="Proteomes" id="UP001059041"/>
    </source>
</evidence>
<keyword evidence="3" id="KW-0812">Transmembrane</keyword>
<organism evidence="4 5">
    <name type="scientific">Triplophysa rosa</name>
    <name type="common">Cave loach</name>
    <dbReference type="NCBI Taxonomy" id="992332"/>
    <lineage>
        <taxon>Eukaryota</taxon>
        <taxon>Metazoa</taxon>
        <taxon>Chordata</taxon>
        <taxon>Craniata</taxon>
        <taxon>Vertebrata</taxon>
        <taxon>Euteleostomi</taxon>
        <taxon>Actinopterygii</taxon>
        <taxon>Neopterygii</taxon>
        <taxon>Teleostei</taxon>
        <taxon>Ostariophysi</taxon>
        <taxon>Cypriniformes</taxon>
        <taxon>Nemacheilidae</taxon>
        <taxon>Triplophysa</taxon>
    </lineage>
</organism>
<evidence type="ECO:0000256" key="2">
    <source>
        <dbReference type="SAM" id="MobiDB-lite"/>
    </source>
</evidence>
<dbReference type="OrthoDB" id="9907187at2759"/>
<dbReference type="EMBL" id="JAFHDT010000024">
    <property type="protein sequence ID" value="KAI7792224.1"/>
    <property type="molecule type" value="Genomic_DNA"/>
</dbReference>
<gene>
    <name evidence="4" type="ORF">IRJ41_024966</name>
</gene>
<sequence>MQSRDVKQRKKASDAKENGEKRRPEEKDEDKSKRDAEERKHTRSSDVKLVLSLVALAVSVVVMWILYQHSSRFTEIKEQYDDLYEKTRRVLELQSQMSSVSDKCERVQSLMSSLKRPPAVSHLESLDVEVSRLKEKFSNLTRQRQRLQENLSGLVQAVQNVENRTLAISSDVMSKVASVRTDVRRMSGLEGEVEDLLSQTNTLEEKVAQTEKLMIKRIADLLAGSIDRVSAVKSTTERNAQRLDHMAKLIQDLSTANSELSERILTLESAQAKMLKMSTFAADLKPKVFTIRQDFIVLESKLSELTLRIGLIAEDVMREEQLTEMKNHQPYMSEDSHDI</sequence>
<keyword evidence="3" id="KW-0472">Membrane</keyword>
<dbReference type="AlphaFoldDB" id="A0A9W7T842"/>
<evidence type="ECO:0000256" key="1">
    <source>
        <dbReference type="SAM" id="Coils"/>
    </source>
</evidence>
<reference evidence="4" key="1">
    <citation type="submission" date="2021-02" db="EMBL/GenBank/DDBJ databases">
        <title>Comparative genomics reveals that relaxation of natural selection precedes convergent phenotypic evolution of cavefish.</title>
        <authorList>
            <person name="Peng Z."/>
        </authorList>
    </citation>
    <scope>NUCLEOTIDE SEQUENCE</scope>
    <source>
        <tissue evidence="4">Muscle</tissue>
    </source>
</reference>
<dbReference type="Proteomes" id="UP001059041">
    <property type="component" value="Linkage Group LG24"/>
</dbReference>
<protein>
    <submittedName>
        <fullName evidence="4">Inhibitor of nuclear factor kappa-B kinase-interacting protein-like</fullName>
    </submittedName>
</protein>
<dbReference type="PANTHER" id="PTHR21734">
    <property type="entry name" value="INHIBITOR OF NUCLEAR FACTOR KAPPA-B KINASE-INTERACTING PROTEIN"/>
    <property type="match status" value="1"/>
</dbReference>
<keyword evidence="1" id="KW-0175">Coiled coil</keyword>
<dbReference type="InterPro" id="IPR024152">
    <property type="entry name" value="Inh_kappa-B_kinase-int"/>
</dbReference>
<accession>A0A9W7T842</accession>
<dbReference type="PANTHER" id="PTHR21734:SF10">
    <property type="entry name" value="INHIBITOR OF NUCLEAR FACTOR KAPPA-B KINASE-INTERACTING PROTEIN"/>
    <property type="match status" value="1"/>
</dbReference>
<keyword evidence="4" id="KW-0418">Kinase</keyword>